<reference evidence="10" key="1">
    <citation type="submission" date="2017-02" db="EMBL/GenBank/DDBJ databases">
        <title>Comparative genomics and description of representatives of a novel lineage of planctomycetes thriving in anoxic sediments.</title>
        <authorList>
            <person name="Spring S."/>
            <person name="Bunk B."/>
            <person name="Sproer C."/>
        </authorList>
    </citation>
    <scope>NUCLEOTIDE SEQUENCE [LARGE SCALE GENOMIC DNA]</scope>
    <source>
        <strain evidence="10">ST-NAGAB-D1</strain>
    </source>
</reference>
<dbReference type="EMBL" id="CP019791">
    <property type="protein sequence ID" value="AQT69741.1"/>
    <property type="molecule type" value="Genomic_DNA"/>
</dbReference>
<evidence type="ECO:0000259" key="8">
    <source>
        <dbReference type="Pfam" id="PF13742"/>
    </source>
</evidence>
<keyword evidence="2 5" id="KW-0540">Nuclease</keyword>
<dbReference type="InterPro" id="IPR020579">
    <property type="entry name" value="Exonuc_VII_lsu_C"/>
</dbReference>
<dbReference type="PANTHER" id="PTHR30008">
    <property type="entry name" value="EXODEOXYRIBONUCLEASE 7 LARGE SUBUNIT"/>
    <property type="match status" value="1"/>
</dbReference>
<evidence type="ECO:0000256" key="4">
    <source>
        <dbReference type="ARBA" id="ARBA00022839"/>
    </source>
</evidence>
<dbReference type="KEGG" id="alus:STSP2_02937"/>
<proteinExistence type="inferred from homology"/>
<sequence length="458" mass="50822">MAKKQKKIYSVSEVNAIVKMVLEANLPPRLTISAEISGWKHHRSGHCYFSLKDPGGIIPCVMWRSNFAKTKFRPEDGMAVLATGYVDVYERGGKYQFYAERMEPAGVGQLQVAFEQMVKRLTEEGLFADEHKKPIPKYPMRIGVMTSESGAAVRDISDSIYNRWPCAELTLFPVPVQGEGAAAKIADAIREVNRRNDKLNLDVLIIGRGGGSLEDLWQFNEEAVARAIYDSQVPIISAVGHEVDVTIADLVADARASTPTKAGVIAVPDVNEVMDALSTTQKRLAMSLRSRLDLARQQLHAIQASVVFRRADWTVNQSRQLLDETTTDLVQSMQGRLAGHRAELDLSRDKIRQIEPHRLLGRKQLHLESLSSSLRSSTKEVIAKRQLQMTAIENKLSALDPKAVLKRGYSMTVNDKTGKVVTNSADAEIGDRIVTELASREKLTSTVKTKQETSRSAD</sequence>
<dbReference type="GO" id="GO:0005737">
    <property type="term" value="C:cytoplasm"/>
    <property type="evidence" value="ECO:0007669"/>
    <property type="project" value="UniProtKB-SubCell"/>
</dbReference>
<dbReference type="Pfam" id="PF13742">
    <property type="entry name" value="tRNA_anti_2"/>
    <property type="match status" value="1"/>
</dbReference>
<protein>
    <recommendedName>
        <fullName evidence="5">Exodeoxyribonuclease 7 large subunit</fullName>
        <ecNumber evidence="5">3.1.11.6</ecNumber>
    </recommendedName>
    <alternativeName>
        <fullName evidence="5">Exodeoxyribonuclease VII large subunit</fullName>
        <shortName evidence="5">Exonuclease VII large subunit</shortName>
    </alternativeName>
</protein>
<dbReference type="Pfam" id="PF02601">
    <property type="entry name" value="Exonuc_VII_L"/>
    <property type="match status" value="1"/>
</dbReference>
<dbReference type="InterPro" id="IPR003753">
    <property type="entry name" value="Exonuc_VII_L"/>
</dbReference>
<dbReference type="CDD" id="cd04489">
    <property type="entry name" value="ExoVII_LU_OBF"/>
    <property type="match status" value="1"/>
</dbReference>
<keyword evidence="1 5" id="KW-0963">Cytoplasm</keyword>
<accession>A0A1U9NP93</accession>
<evidence type="ECO:0000256" key="2">
    <source>
        <dbReference type="ARBA" id="ARBA00022722"/>
    </source>
</evidence>
<comment type="catalytic activity">
    <reaction evidence="5 6">
        <text>Exonucleolytic cleavage in either 5'- to 3'- or 3'- to 5'-direction to yield nucleoside 5'-phosphates.</text>
        <dbReference type="EC" id="3.1.11.6"/>
    </reaction>
</comment>
<name>A0A1U9NP93_9BACT</name>
<evidence type="ECO:0000259" key="7">
    <source>
        <dbReference type="Pfam" id="PF02601"/>
    </source>
</evidence>
<gene>
    <name evidence="5 9" type="primary">xseA</name>
    <name evidence="9" type="ORF">STSP2_02937</name>
</gene>
<dbReference type="GO" id="GO:0009318">
    <property type="term" value="C:exodeoxyribonuclease VII complex"/>
    <property type="evidence" value="ECO:0007669"/>
    <property type="project" value="UniProtKB-UniRule"/>
</dbReference>
<comment type="similarity">
    <text evidence="5 6">Belongs to the XseA family.</text>
</comment>
<feature type="domain" description="Exonuclease VII large subunit C-terminal" evidence="7">
    <location>
        <begin position="126"/>
        <end position="440"/>
    </location>
</feature>
<dbReference type="GO" id="GO:0006308">
    <property type="term" value="P:DNA catabolic process"/>
    <property type="evidence" value="ECO:0007669"/>
    <property type="project" value="UniProtKB-UniRule"/>
</dbReference>
<dbReference type="GO" id="GO:0008855">
    <property type="term" value="F:exodeoxyribonuclease VII activity"/>
    <property type="evidence" value="ECO:0007669"/>
    <property type="project" value="UniProtKB-UniRule"/>
</dbReference>
<evidence type="ECO:0000256" key="3">
    <source>
        <dbReference type="ARBA" id="ARBA00022801"/>
    </source>
</evidence>
<comment type="subunit">
    <text evidence="5">Heterooligomer composed of large and small subunits.</text>
</comment>
<dbReference type="STRING" id="1936003.STSP2_02937"/>
<keyword evidence="3 5" id="KW-0378">Hydrolase</keyword>
<dbReference type="RefSeq" id="WP_146663399.1">
    <property type="nucleotide sequence ID" value="NZ_CP019791.1"/>
</dbReference>
<evidence type="ECO:0000313" key="10">
    <source>
        <dbReference type="Proteomes" id="UP000189674"/>
    </source>
</evidence>
<comment type="function">
    <text evidence="5">Bidirectionally degrades single-stranded DNA into large acid-insoluble oligonucleotides, which are then degraded further into small acid-soluble oligonucleotides.</text>
</comment>
<dbReference type="GO" id="GO:0003676">
    <property type="term" value="F:nucleic acid binding"/>
    <property type="evidence" value="ECO:0007669"/>
    <property type="project" value="InterPro"/>
</dbReference>
<dbReference type="AlphaFoldDB" id="A0A1U9NP93"/>
<evidence type="ECO:0000256" key="6">
    <source>
        <dbReference type="RuleBase" id="RU004355"/>
    </source>
</evidence>
<dbReference type="NCBIfam" id="TIGR00237">
    <property type="entry name" value="xseA"/>
    <property type="match status" value="1"/>
</dbReference>
<evidence type="ECO:0000256" key="5">
    <source>
        <dbReference type="HAMAP-Rule" id="MF_00378"/>
    </source>
</evidence>
<organism evidence="9 10">
    <name type="scientific">Anaerohalosphaera lusitana</name>
    <dbReference type="NCBI Taxonomy" id="1936003"/>
    <lineage>
        <taxon>Bacteria</taxon>
        <taxon>Pseudomonadati</taxon>
        <taxon>Planctomycetota</taxon>
        <taxon>Phycisphaerae</taxon>
        <taxon>Sedimentisphaerales</taxon>
        <taxon>Anaerohalosphaeraceae</taxon>
        <taxon>Anaerohalosphaera</taxon>
    </lineage>
</organism>
<dbReference type="Proteomes" id="UP000189674">
    <property type="component" value="Chromosome"/>
</dbReference>
<dbReference type="HAMAP" id="MF_00378">
    <property type="entry name" value="Exonuc_7_L"/>
    <property type="match status" value="1"/>
</dbReference>
<evidence type="ECO:0000313" key="9">
    <source>
        <dbReference type="EMBL" id="AQT69741.1"/>
    </source>
</evidence>
<dbReference type="OrthoDB" id="9802795at2"/>
<dbReference type="InterPro" id="IPR025824">
    <property type="entry name" value="OB-fold_nuc-bd_dom"/>
</dbReference>
<evidence type="ECO:0000256" key="1">
    <source>
        <dbReference type="ARBA" id="ARBA00022490"/>
    </source>
</evidence>
<keyword evidence="10" id="KW-1185">Reference proteome</keyword>
<feature type="domain" description="OB-fold nucleic acid binding" evidence="8">
    <location>
        <begin position="9"/>
        <end position="103"/>
    </location>
</feature>
<dbReference type="EC" id="3.1.11.6" evidence="5"/>
<keyword evidence="4 5" id="KW-0269">Exonuclease</keyword>
<comment type="subcellular location">
    <subcellularLocation>
        <location evidence="5 6">Cytoplasm</location>
    </subcellularLocation>
</comment>
<dbReference type="PANTHER" id="PTHR30008:SF0">
    <property type="entry name" value="EXODEOXYRIBONUCLEASE 7 LARGE SUBUNIT"/>
    <property type="match status" value="1"/>
</dbReference>